<dbReference type="PANTHER" id="PTHR33103">
    <property type="entry name" value="OS01G0153900 PROTEIN"/>
    <property type="match status" value="1"/>
</dbReference>
<protein>
    <recommendedName>
        <fullName evidence="4">DUF674 family protein</fullName>
    </recommendedName>
</protein>
<reference evidence="1" key="3">
    <citation type="submission" date="2020-06" db="EMBL/GenBank/DDBJ databases">
        <title>Helianthus annuus Genome sequencing and assembly Release 2.</title>
        <authorList>
            <person name="Gouzy J."/>
            <person name="Langlade N."/>
            <person name="Munos S."/>
        </authorList>
    </citation>
    <scope>NUCLEOTIDE SEQUENCE</scope>
    <source>
        <tissue evidence="1">Leaves</tissue>
    </source>
</reference>
<dbReference type="EMBL" id="CM007892">
    <property type="protein sequence ID" value="OTG31352.1"/>
    <property type="molecule type" value="Genomic_DNA"/>
</dbReference>
<evidence type="ECO:0000313" key="3">
    <source>
        <dbReference type="Proteomes" id="UP000215914"/>
    </source>
</evidence>
<dbReference type="InParanoid" id="A0A251V8T6"/>
<reference evidence="2" key="2">
    <citation type="submission" date="2017-02" db="EMBL/GenBank/DDBJ databases">
        <title>Sunflower complete genome.</title>
        <authorList>
            <person name="Langlade N."/>
            <person name="Munos S."/>
        </authorList>
    </citation>
    <scope>NUCLEOTIDE SEQUENCE [LARGE SCALE GENOMIC DNA]</scope>
    <source>
        <tissue evidence="2">Leaves</tissue>
    </source>
</reference>
<dbReference type="PANTHER" id="PTHR33103:SF27">
    <property type="entry name" value="OS04G0594700 PROTEIN"/>
    <property type="match status" value="1"/>
</dbReference>
<gene>
    <name evidence="2" type="ORF">HannXRQ_Chr03g0074661</name>
    <name evidence="1" type="ORF">HanXRQr2_Chr03g0095031</name>
</gene>
<accession>A0A251V8T6</accession>
<dbReference type="AlphaFoldDB" id="A0A251V8T6"/>
<dbReference type="Proteomes" id="UP000215914">
    <property type="component" value="Chromosome 3"/>
</dbReference>
<evidence type="ECO:0008006" key="4">
    <source>
        <dbReference type="Google" id="ProtNLM"/>
    </source>
</evidence>
<organism evidence="2 3">
    <name type="scientific">Helianthus annuus</name>
    <name type="common">Common sunflower</name>
    <dbReference type="NCBI Taxonomy" id="4232"/>
    <lineage>
        <taxon>Eukaryota</taxon>
        <taxon>Viridiplantae</taxon>
        <taxon>Streptophyta</taxon>
        <taxon>Embryophyta</taxon>
        <taxon>Tracheophyta</taxon>
        <taxon>Spermatophyta</taxon>
        <taxon>Magnoliopsida</taxon>
        <taxon>eudicotyledons</taxon>
        <taxon>Gunneridae</taxon>
        <taxon>Pentapetalae</taxon>
        <taxon>asterids</taxon>
        <taxon>campanulids</taxon>
        <taxon>Asterales</taxon>
        <taxon>Asteraceae</taxon>
        <taxon>Asteroideae</taxon>
        <taxon>Heliantheae alliance</taxon>
        <taxon>Heliantheae</taxon>
        <taxon>Helianthus</taxon>
    </lineage>
</organism>
<reference evidence="1 3" key="1">
    <citation type="journal article" date="2017" name="Nature">
        <title>The sunflower genome provides insights into oil metabolism, flowering and Asterid evolution.</title>
        <authorList>
            <person name="Badouin H."/>
            <person name="Gouzy J."/>
            <person name="Grassa C.J."/>
            <person name="Murat F."/>
            <person name="Staton S.E."/>
            <person name="Cottret L."/>
            <person name="Lelandais-Briere C."/>
            <person name="Owens G.L."/>
            <person name="Carrere S."/>
            <person name="Mayjonade B."/>
            <person name="Legrand L."/>
            <person name="Gill N."/>
            <person name="Kane N.C."/>
            <person name="Bowers J.E."/>
            <person name="Hubner S."/>
            <person name="Bellec A."/>
            <person name="Berard A."/>
            <person name="Berges H."/>
            <person name="Blanchet N."/>
            <person name="Boniface M.C."/>
            <person name="Brunel D."/>
            <person name="Catrice O."/>
            <person name="Chaidir N."/>
            <person name="Claudel C."/>
            <person name="Donnadieu C."/>
            <person name="Faraut T."/>
            <person name="Fievet G."/>
            <person name="Helmstetter N."/>
            <person name="King M."/>
            <person name="Knapp S.J."/>
            <person name="Lai Z."/>
            <person name="Le Paslier M.C."/>
            <person name="Lippi Y."/>
            <person name="Lorenzon L."/>
            <person name="Mandel J.R."/>
            <person name="Marage G."/>
            <person name="Marchand G."/>
            <person name="Marquand E."/>
            <person name="Bret-Mestries E."/>
            <person name="Morien E."/>
            <person name="Nambeesan S."/>
            <person name="Nguyen T."/>
            <person name="Pegot-Espagnet P."/>
            <person name="Pouilly N."/>
            <person name="Raftis F."/>
            <person name="Sallet E."/>
            <person name="Schiex T."/>
            <person name="Thomas J."/>
            <person name="Vandecasteele C."/>
            <person name="Vares D."/>
            <person name="Vear F."/>
            <person name="Vautrin S."/>
            <person name="Crespi M."/>
            <person name="Mangin B."/>
            <person name="Burke J.M."/>
            <person name="Salse J."/>
            <person name="Munos S."/>
            <person name="Vincourt P."/>
            <person name="Rieseberg L.H."/>
            <person name="Langlade N.B."/>
        </authorList>
    </citation>
    <scope>NUCLEOTIDE SEQUENCE [LARGE SCALE GENOMIC DNA]</scope>
    <source>
        <strain evidence="3">cv. SF193</strain>
        <tissue evidence="1">Leaves</tissue>
    </source>
</reference>
<dbReference type="OMA" id="CTFLSYY"/>
<dbReference type="FunCoup" id="A0A251V8T6">
    <property type="interactions" value="135"/>
</dbReference>
<name>A0A251V8T6_HELAN</name>
<dbReference type="InterPro" id="IPR007750">
    <property type="entry name" value="DUF674"/>
</dbReference>
<dbReference type="Gramene" id="mRNA:HanXRQr2_Chr03g0095031">
    <property type="protein sequence ID" value="mRNA:HanXRQr2_Chr03g0095031"/>
    <property type="gene ID" value="HanXRQr2_Chr03g0095031"/>
</dbReference>
<evidence type="ECO:0000313" key="1">
    <source>
        <dbReference type="EMBL" id="KAF5813164.1"/>
    </source>
</evidence>
<dbReference type="EMBL" id="MNCJ02000318">
    <property type="protein sequence ID" value="KAF5813164.1"/>
    <property type="molecule type" value="Genomic_DNA"/>
</dbReference>
<keyword evidence="3" id="KW-1185">Reference proteome</keyword>
<evidence type="ECO:0000313" key="2">
    <source>
        <dbReference type="EMBL" id="OTG31352.1"/>
    </source>
</evidence>
<sequence>MKESSVAIVLSFCLTIMAPNASQTKFSLKLMVNKEEKRVIFAEADSNFVDTLFSIMTLPMATIVRLLRKLPDGTLKPIGSLNNLYQSLLDLSMNCMSAEENKWMLLNPRTSSHDTYRTLKLNINDEEPTKFFICQDILCSRCSGPCFSTCNLAKCKCGKTMNLEMKYEELNGNMTGGVFVSDLTSYIVTDDLRVMPNSPDFIVQLLCELGVTDVSSLEEKSFGIGIDQILNLLEGALLFKHPLTYLVFPSSPIARDLLNPRQETSVNHLTRNESFETLKNFKVKVTMQKSTSKFLFAEADSDFVEFLFGFLQIPLGTMIGDLMDGTCCIENLNNMFKSISNMSVGEGIKSDELKNMLLRPQLVHTNLSVNQIFPLSVLCASKSYCHIYEEKGTTFAYLTPSVGKNRFGYMFRECSLKDSRVEGQYLKAFAKFMLTDDLVVTASSSFSSITMLGTLKIPLNDFEVHTVSIGIEEGLEILDASLMSVSPMTDSILKKITEAQN</sequence>
<proteinExistence type="predicted"/>
<dbReference type="Pfam" id="PF05056">
    <property type="entry name" value="DUF674"/>
    <property type="match status" value="1"/>
</dbReference>